<keyword evidence="1" id="KW-0413">Isomerase</keyword>
<dbReference type="EMBL" id="HE575324">
    <property type="protein sequence ID" value="CCC94945.1"/>
    <property type="molecule type" value="Genomic_DNA"/>
</dbReference>
<keyword evidence="2" id="KW-0175">Coiled coil</keyword>
<protein>
    <recommendedName>
        <fullName evidence="1">peptidylprolyl isomerase</fullName>
        <ecNumber evidence="1">5.2.1.8</ecNumber>
    </recommendedName>
</protein>
<evidence type="ECO:0000313" key="5">
    <source>
        <dbReference type="EMBL" id="CCC94945.1"/>
    </source>
</evidence>
<dbReference type="PROSITE" id="PS50059">
    <property type="entry name" value="FKBP_PPIASE"/>
    <property type="match status" value="1"/>
</dbReference>
<evidence type="ECO:0000256" key="3">
    <source>
        <dbReference type="SAM" id="MobiDB-lite"/>
    </source>
</evidence>
<keyword evidence="1" id="KW-0697">Rotamase</keyword>
<feature type="coiled-coil region" evidence="2">
    <location>
        <begin position="477"/>
        <end position="525"/>
    </location>
</feature>
<comment type="catalytic activity">
    <reaction evidence="1">
        <text>[protein]-peptidylproline (omega=180) = [protein]-peptidylproline (omega=0)</text>
        <dbReference type="Rhea" id="RHEA:16237"/>
        <dbReference type="Rhea" id="RHEA-COMP:10747"/>
        <dbReference type="Rhea" id="RHEA-COMP:10748"/>
        <dbReference type="ChEBI" id="CHEBI:83833"/>
        <dbReference type="ChEBI" id="CHEBI:83834"/>
        <dbReference type="EC" id="5.2.1.8"/>
    </reaction>
</comment>
<dbReference type="Pfam" id="PF00254">
    <property type="entry name" value="FKBP_C"/>
    <property type="match status" value="1"/>
</dbReference>
<dbReference type="Gene3D" id="3.10.50.40">
    <property type="match status" value="1"/>
</dbReference>
<evidence type="ECO:0000256" key="2">
    <source>
        <dbReference type="SAM" id="Coils"/>
    </source>
</evidence>
<feature type="region of interest" description="Disordered" evidence="3">
    <location>
        <begin position="1"/>
        <end position="46"/>
    </location>
</feature>
<organism evidence="5">
    <name type="scientific">Trypanosoma congolense (strain IL3000)</name>
    <dbReference type="NCBI Taxonomy" id="1068625"/>
    <lineage>
        <taxon>Eukaryota</taxon>
        <taxon>Discoba</taxon>
        <taxon>Euglenozoa</taxon>
        <taxon>Kinetoplastea</taxon>
        <taxon>Metakinetoplastina</taxon>
        <taxon>Trypanosomatida</taxon>
        <taxon>Trypanosomatidae</taxon>
        <taxon>Trypanosoma</taxon>
        <taxon>Nannomonas</taxon>
    </lineage>
</organism>
<dbReference type="GO" id="GO:0003755">
    <property type="term" value="F:peptidyl-prolyl cis-trans isomerase activity"/>
    <property type="evidence" value="ECO:0007669"/>
    <property type="project" value="UniProtKB-KW"/>
</dbReference>
<dbReference type="AlphaFoldDB" id="G0UZX6"/>
<evidence type="ECO:0000259" key="4">
    <source>
        <dbReference type="PROSITE" id="PS50059"/>
    </source>
</evidence>
<feature type="compositionally biased region" description="Basic residues" evidence="3">
    <location>
        <begin position="24"/>
        <end position="34"/>
    </location>
</feature>
<dbReference type="VEuPathDB" id="TriTrypDB:TcIL3000.11.3450"/>
<name>G0UZX6_TRYCI</name>
<reference evidence="5" key="1">
    <citation type="journal article" date="2012" name="Proc. Natl. Acad. Sci. U.S.A.">
        <title>Antigenic diversity is generated by distinct evolutionary mechanisms in African trypanosome species.</title>
        <authorList>
            <person name="Jackson A.P."/>
            <person name="Berry A."/>
            <person name="Aslett M."/>
            <person name="Allison H.C."/>
            <person name="Burton P."/>
            <person name="Vavrova-Anderson J."/>
            <person name="Brown R."/>
            <person name="Browne H."/>
            <person name="Corton N."/>
            <person name="Hauser H."/>
            <person name="Gamble J."/>
            <person name="Gilderthorp R."/>
            <person name="Marcello L."/>
            <person name="McQuillan J."/>
            <person name="Otto T.D."/>
            <person name="Quail M.A."/>
            <person name="Sanders M.J."/>
            <person name="van Tonder A."/>
            <person name="Ginger M.L."/>
            <person name="Field M.C."/>
            <person name="Barry J.D."/>
            <person name="Hertz-Fowler C."/>
            <person name="Berriman M."/>
        </authorList>
    </citation>
    <scope>NUCLEOTIDE SEQUENCE</scope>
    <source>
        <strain evidence="5">IL3000</strain>
    </source>
</reference>
<proteinExistence type="predicted"/>
<gene>
    <name evidence="5" type="ORF">TCIL3000_11_3450</name>
</gene>
<dbReference type="InterPro" id="IPR046357">
    <property type="entry name" value="PPIase_dom_sf"/>
</dbReference>
<feature type="domain" description="PPIase FKBP-type" evidence="4">
    <location>
        <begin position="219"/>
        <end position="288"/>
    </location>
</feature>
<evidence type="ECO:0000256" key="1">
    <source>
        <dbReference type="PROSITE-ProRule" id="PRU00277"/>
    </source>
</evidence>
<accession>G0UZX6</accession>
<dbReference type="InterPro" id="IPR001179">
    <property type="entry name" value="PPIase_FKBP_dom"/>
</dbReference>
<dbReference type="EC" id="5.2.1.8" evidence="1"/>
<dbReference type="SUPFAM" id="SSF54534">
    <property type="entry name" value="FKBP-like"/>
    <property type="match status" value="1"/>
</dbReference>
<sequence>MIDTSDSSGKEGSASAERNLTDKRAKRVTAHRGMKSLFAEDDMQSTQGVTSLRYEDQSRGKAVARSLMGGSGAAGQPAGGSSPLQTAAQAPVIAYKGSETVGSCVVALCVPRTNAPANIPPLIAIIDREKHPKCRVRMDEDTQLIQSTENPQYASLYDPSFGGYWSLMFKGRRECTEFVAATLTAINSPRLQDNANPISFLEWDNGTGGDEGLPSVSKGDTVSVSFTSWLLRRVPGSAFFSLGQVVEEVPPEAPREVSLGNGTLMVGVEEALSGMKVGGASRLVFVPPRKTRVLRGLASPDVQPSDTVVTHITCHEVLRTGGGNRVPAAAATRGTDSSAPLRVDQAATALSAEVPMLMGGGDPPQAQPAAVVPQSGSSDINSLMQVLLVQTLQQQQQQQQPHHSGGVSSIEGGQLSSIERSVERLHLQLATLYEKIDRLGIDEKIEKNNAAIERIVKKVVGKVPMGDVDVEDAVKDRDGLLATIERLKGKLEEETANYHRALEAMSRHKDDVLQLQKDLQVQQETHVARVQQLEEDRRLRLVEAHVQQQHAVERVAEEKFQEGYNAGLRAAELKQKEQRALDPSGAGDSTVQEWRDRLFASEQRVLQLETALQQAEGHHISERRQLQEHIDALTKMTSMLQERVGGMGPEAQTLVRESATEEQCAILQRSMRAVCVNIETQLRAIGADKVPVLDVLHMLNTVTEAEVKAFSDEAARDAVLEYQPTAVTENTCAESWSYDYMGQGQQLGEAEVTGVVGELNVGTPGAYVHGSDINPPHVLDVESDQRDELVAPYAAREGVPYYEADITVGEVPEPPNLAIDVDDD</sequence>